<dbReference type="EMBL" id="JAOWLV010000007">
    <property type="protein sequence ID" value="MDG4977308.1"/>
    <property type="molecule type" value="Genomic_DNA"/>
</dbReference>
<proteinExistence type="predicted"/>
<name>A0AAP3Z2Q4_9LACT</name>
<reference evidence="2" key="1">
    <citation type="submission" date="2022-10" db="EMBL/GenBank/DDBJ databases">
        <authorList>
            <person name="Turner M.S."/>
            <person name="Huang W."/>
        </authorList>
    </citation>
    <scope>NUCLEOTIDE SEQUENCE</scope>
    <source>
        <strain evidence="2">54</strain>
    </source>
</reference>
<accession>A0AAP3Z2Q4</accession>
<dbReference type="RefSeq" id="WP_278228448.1">
    <property type="nucleotide sequence ID" value="NZ_JAOWLV010000007.1"/>
</dbReference>
<gene>
    <name evidence="2" type="ORF">OGZ50_11265</name>
</gene>
<sequence>MVSYFFHKNKKEALIKFQKLITVSEETTEFDFSFVDFTIYDKVNNEGFSKIIEGINKLKGKGVDCNTHYRRRKYQKLHYLRPQFDHSSSFSVGDIKFPNHEILEEISILGTQINNGEAVIAYSFTLKRDLASKDFKEYVKKNIIDLKNFRFTPYWINFDKPEPDKYQIDNMAEKYFYLLFQSFIVKHFHSSIGNEFELPRLSRVVVKNGKKELLKQLKQPFIEETFQDNKGNYFLVHDLEHQSGIVIEEFICGKSYPYNETLLNLFMDYKMEAYLRFFYHIEVFQLEKIMADFLNSNRRSISAKKYKWILEKLVLLNEVPLFKRSKLDKNNLNGYSEKSRLYFIQDDKLIKSFRRTYKQNLEYLSAVHITNYNSVILGITIVTLFLTILGIVVTVLIA</sequence>
<keyword evidence="1" id="KW-0472">Membrane</keyword>
<evidence type="ECO:0000256" key="1">
    <source>
        <dbReference type="SAM" id="Phobius"/>
    </source>
</evidence>
<dbReference type="AlphaFoldDB" id="A0AAP3Z2Q4"/>
<protein>
    <submittedName>
        <fullName evidence="2">Uncharacterized protein</fullName>
    </submittedName>
</protein>
<reference evidence="2" key="2">
    <citation type="journal article" date="2023" name="Food Microbiol.">
        <title>Evaluation of the fermentation potential of lactic acid bacteria isolated from herbs, fruits and vegetables as starter cultures in nut-based milk alternatives.</title>
        <authorList>
            <person name="Huang W."/>
            <person name="Dong A."/>
            <person name="Pham H.T."/>
            <person name="Zhou C."/>
            <person name="Huo Z."/>
            <person name="Watjen A.P."/>
            <person name="Prakash S."/>
            <person name="Bang-Berthelsen C.H."/>
            <person name="Turner M.S."/>
        </authorList>
    </citation>
    <scope>NUCLEOTIDE SEQUENCE</scope>
    <source>
        <strain evidence="2">54</strain>
    </source>
</reference>
<evidence type="ECO:0000313" key="2">
    <source>
        <dbReference type="EMBL" id="MDG4977308.1"/>
    </source>
</evidence>
<comment type="caution">
    <text evidence="2">The sequence shown here is derived from an EMBL/GenBank/DDBJ whole genome shotgun (WGS) entry which is preliminary data.</text>
</comment>
<dbReference type="Proteomes" id="UP001152598">
    <property type="component" value="Unassembled WGS sequence"/>
</dbReference>
<keyword evidence="1" id="KW-0812">Transmembrane</keyword>
<keyword evidence="1" id="KW-1133">Transmembrane helix</keyword>
<organism evidence="2 3">
    <name type="scientific">Lactococcus lactis</name>
    <dbReference type="NCBI Taxonomy" id="1358"/>
    <lineage>
        <taxon>Bacteria</taxon>
        <taxon>Bacillati</taxon>
        <taxon>Bacillota</taxon>
        <taxon>Bacilli</taxon>
        <taxon>Lactobacillales</taxon>
        <taxon>Streptococcaceae</taxon>
        <taxon>Lactococcus</taxon>
    </lineage>
</organism>
<feature type="transmembrane region" description="Helical" evidence="1">
    <location>
        <begin position="375"/>
        <end position="397"/>
    </location>
</feature>
<evidence type="ECO:0000313" key="3">
    <source>
        <dbReference type="Proteomes" id="UP001152598"/>
    </source>
</evidence>